<dbReference type="InterPro" id="IPR012338">
    <property type="entry name" value="Beta-lactam/transpept-like"/>
</dbReference>
<dbReference type="EC" id="3.2.1.52" evidence="3"/>
<dbReference type="Pfam" id="PF00933">
    <property type="entry name" value="Glyco_hydro_3"/>
    <property type="match status" value="1"/>
</dbReference>
<dbReference type="GO" id="GO:0016787">
    <property type="term" value="F:hydrolase activity"/>
    <property type="evidence" value="ECO:0007669"/>
    <property type="project" value="UniProtKB-KW"/>
</dbReference>
<dbReference type="SUPFAM" id="SSF56601">
    <property type="entry name" value="beta-lactamase/transpeptidase-like"/>
    <property type="match status" value="1"/>
</dbReference>
<dbReference type="Proteomes" id="UP001595616">
    <property type="component" value="Unassembled WGS sequence"/>
</dbReference>
<dbReference type="Gene3D" id="3.20.20.300">
    <property type="entry name" value="Glycoside hydrolase, family 3, N-terminal domain"/>
    <property type="match status" value="1"/>
</dbReference>
<reference evidence="9" key="1">
    <citation type="journal article" date="2019" name="Int. J. Syst. Evol. Microbiol.">
        <title>The Global Catalogue of Microorganisms (GCM) 10K type strain sequencing project: providing services to taxonomists for standard genome sequencing and annotation.</title>
        <authorList>
            <consortium name="The Broad Institute Genomics Platform"/>
            <consortium name="The Broad Institute Genome Sequencing Center for Infectious Disease"/>
            <person name="Wu L."/>
            <person name="Ma J."/>
        </authorList>
    </citation>
    <scope>NUCLEOTIDE SEQUENCE [LARGE SCALE GENOMIC DNA]</scope>
    <source>
        <strain evidence="9">CECT 7956</strain>
    </source>
</reference>
<sequence length="881" mass="98677">MLIDLTFKKLILNTSLILISGSFVSNTGILSFEKPAPKKIIVTPAPSQKETAEQKFAREREIWVNTVMSEMTLDEKIGQLFMVSAYSNRSEADYAKLEEQIKRLHLGGVIFFQGDPITQAMLTNRYQAASKTPLMIGIDGEWGLGMRLDNSVSFPKAITLGATQDPELMERVGAEIGRQCKRIGININFAPVADLNSNPKNPVINYRSFGESKTIASGMLRGFSAGMKEQGVMACAKHFPGHGDTEVDSHRSLPVLDHNKKRLDDIETYPFKKLFADSIGSVMIGHLYVPTLESQANTPASVSKKIIDGYLKEELKYNGLVFTDALNMRGLLRYYPIGDAEVEAFKAGNDVLLQTANVEVAFNRIKERLLDSTISVNDLDFKVKRILQSKFWMGLNHYTPVDLKNIQYDINNAESENLIAEVYDKAITVVKDFDNLLPIKSLTQLSYASVAIGAKPDNEFQKTLNLYGPIKSYTMPFKPTKSSEYAWLSDEASKHDLVIFSVHDTHNLNSRDFGITKETISFISEVAKKTRVVVCVFGNPYSLALFNDFETLMCGYQDEKWAQIAAANVIFGVNSSAGKIPVNTLSSDAKLNDGIKTLALGRIGFDGSSGQNIDLNKLGEIDYIVGQAIKNGEFPGCEILVAQNGKILYNKNFGNLRYNFNESVTDFVSYDIASLTKVSATLQIIMRLYDQKKLDLNKRVSEYVPELRNTDKQNITIKELLLHESGLKAFYPFWKKTVLEKDAFNPAYYSTSDSTNQMLKVAENLYIIPTIQDSVLKWIVESPLSTSKKYVYSDLGLLLLQRVVENISQKPLDQLVDDSFYKPLGMINTGYNIYKKKPKENIAPTEIEQLFRNSAIWGTVHDPNAALLGEWLATQVYFLIP</sequence>
<dbReference type="Gene3D" id="3.40.50.1700">
    <property type="entry name" value="Glycoside hydrolase family 3 C-terminal domain"/>
    <property type="match status" value="1"/>
</dbReference>
<dbReference type="InterPro" id="IPR001466">
    <property type="entry name" value="Beta-lactam-related"/>
</dbReference>
<keyword evidence="5" id="KW-0326">Glycosidase</keyword>
<comment type="catalytic activity">
    <reaction evidence="1">
        <text>Hydrolysis of terminal non-reducing N-acetyl-D-hexosamine residues in N-acetyl-beta-D-hexosaminides.</text>
        <dbReference type="EC" id="3.2.1.52"/>
    </reaction>
</comment>
<evidence type="ECO:0000256" key="1">
    <source>
        <dbReference type="ARBA" id="ARBA00001231"/>
    </source>
</evidence>
<evidence type="ECO:0000256" key="2">
    <source>
        <dbReference type="ARBA" id="ARBA00005336"/>
    </source>
</evidence>
<feature type="domain" description="Beta-lactamase-related" evidence="6">
    <location>
        <begin position="625"/>
        <end position="835"/>
    </location>
</feature>
<dbReference type="SUPFAM" id="SSF51445">
    <property type="entry name" value="(Trans)glycosidases"/>
    <property type="match status" value="1"/>
</dbReference>
<keyword evidence="4 8" id="KW-0378">Hydrolase</keyword>
<dbReference type="EMBL" id="JBHRYQ010000001">
    <property type="protein sequence ID" value="MFC3811941.1"/>
    <property type="molecule type" value="Genomic_DNA"/>
</dbReference>
<organism evidence="8 9">
    <name type="scientific">Lacihabitans lacunae</name>
    <dbReference type="NCBI Taxonomy" id="1028214"/>
    <lineage>
        <taxon>Bacteria</taxon>
        <taxon>Pseudomonadati</taxon>
        <taxon>Bacteroidota</taxon>
        <taxon>Cytophagia</taxon>
        <taxon>Cytophagales</taxon>
        <taxon>Leadbetterellaceae</taxon>
        <taxon>Lacihabitans</taxon>
    </lineage>
</organism>
<dbReference type="RefSeq" id="WP_379838794.1">
    <property type="nucleotide sequence ID" value="NZ_JBHRYQ010000001.1"/>
</dbReference>
<feature type="domain" description="Glycoside hydrolase family 3 N-terminal" evidence="7">
    <location>
        <begin position="72"/>
        <end position="388"/>
    </location>
</feature>
<dbReference type="InterPro" id="IPR036962">
    <property type="entry name" value="Glyco_hydro_3_N_sf"/>
</dbReference>
<evidence type="ECO:0000256" key="5">
    <source>
        <dbReference type="ARBA" id="ARBA00023295"/>
    </source>
</evidence>
<dbReference type="InterPro" id="IPR050226">
    <property type="entry name" value="NagZ_Beta-hexosaminidase"/>
</dbReference>
<dbReference type="InterPro" id="IPR036881">
    <property type="entry name" value="Glyco_hydro_3_C_sf"/>
</dbReference>
<dbReference type="PANTHER" id="PTHR30480">
    <property type="entry name" value="BETA-HEXOSAMINIDASE-RELATED"/>
    <property type="match status" value="1"/>
</dbReference>
<gene>
    <name evidence="8" type="ORF">ACFOOI_14860</name>
</gene>
<dbReference type="Pfam" id="PF00144">
    <property type="entry name" value="Beta-lactamase"/>
    <property type="match status" value="1"/>
</dbReference>
<comment type="similarity">
    <text evidence="2">Belongs to the glycosyl hydrolase 3 family.</text>
</comment>
<evidence type="ECO:0000256" key="3">
    <source>
        <dbReference type="ARBA" id="ARBA00012663"/>
    </source>
</evidence>
<proteinExistence type="inferred from homology"/>
<evidence type="ECO:0000259" key="6">
    <source>
        <dbReference type="Pfam" id="PF00144"/>
    </source>
</evidence>
<keyword evidence="9" id="KW-1185">Reference proteome</keyword>
<dbReference type="PRINTS" id="PR00133">
    <property type="entry name" value="GLHYDRLASE3"/>
</dbReference>
<dbReference type="InterPro" id="IPR017853">
    <property type="entry name" value="GH"/>
</dbReference>
<name>A0ABV7Z126_9BACT</name>
<dbReference type="PANTHER" id="PTHR30480:SF13">
    <property type="entry name" value="BETA-HEXOSAMINIDASE"/>
    <property type="match status" value="1"/>
</dbReference>
<protein>
    <recommendedName>
        <fullName evidence="3">beta-N-acetylhexosaminidase</fullName>
        <ecNumber evidence="3">3.2.1.52</ecNumber>
    </recommendedName>
</protein>
<evidence type="ECO:0000313" key="8">
    <source>
        <dbReference type="EMBL" id="MFC3811941.1"/>
    </source>
</evidence>
<evidence type="ECO:0000259" key="7">
    <source>
        <dbReference type="Pfam" id="PF00933"/>
    </source>
</evidence>
<evidence type="ECO:0000256" key="4">
    <source>
        <dbReference type="ARBA" id="ARBA00022801"/>
    </source>
</evidence>
<evidence type="ECO:0000313" key="9">
    <source>
        <dbReference type="Proteomes" id="UP001595616"/>
    </source>
</evidence>
<dbReference type="InterPro" id="IPR001764">
    <property type="entry name" value="Glyco_hydro_3_N"/>
</dbReference>
<dbReference type="Gene3D" id="3.40.710.10">
    <property type="entry name" value="DD-peptidase/beta-lactamase superfamily"/>
    <property type="match status" value="1"/>
</dbReference>
<comment type="caution">
    <text evidence="8">The sequence shown here is derived from an EMBL/GenBank/DDBJ whole genome shotgun (WGS) entry which is preliminary data.</text>
</comment>
<accession>A0ABV7Z126</accession>
<dbReference type="SUPFAM" id="SSF52279">
    <property type="entry name" value="Beta-D-glucan exohydrolase, C-terminal domain"/>
    <property type="match status" value="1"/>
</dbReference>